<dbReference type="RefSeq" id="WP_200338852.1">
    <property type="nucleotide sequence ID" value="NZ_NRRL01000002.1"/>
</dbReference>
<dbReference type="EMBL" id="NRRL01000002">
    <property type="protein sequence ID" value="MBK1666793.1"/>
    <property type="molecule type" value="Genomic_DNA"/>
</dbReference>
<feature type="transmembrane region" description="Helical" evidence="2">
    <location>
        <begin position="627"/>
        <end position="645"/>
    </location>
</feature>
<dbReference type="PANTHER" id="PTHR43849">
    <property type="entry name" value="BLL3936 PROTEIN"/>
    <property type="match status" value="1"/>
</dbReference>
<feature type="transmembrane region" description="Helical" evidence="2">
    <location>
        <begin position="134"/>
        <end position="151"/>
    </location>
</feature>
<feature type="transmembrane region" description="Helical" evidence="2">
    <location>
        <begin position="36"/>
        <end position="55"/>
    </location>
</feature>
<sequence>MASSQSPQQGKAAGDKKLDDLVASTDTGARDPRNPVAKWTILGVALAWSLFQLWYASPLPFILNIGIINGTEARSIHLAFAIFLAFTAYPTLKSSPRDRVPEQDWLIAGVAAFCAAYQFFFYEALAGRVGLPTWYDTTVACVGIVCLLEATRRALGPPLMIVALVFLAYVFFGSSVLVPDVIQWKGASLDKAMWHQWLQTEGVFGVPLGVSTSFVFLFVLFGSLLDKAGAGNYFIKVAFALLGHLRGGPAKAAVVSSAMTGLISGSSIANVVTTGTFTVPLMKRVGFSSEKAGAVEVGSSVNGQLMPPVMGAAAFLMVEYVGIPYFQVIKHAFLPAIISYIALLYLVHLEALKGDFQALPKPQAPKPAKWTLIALGLTVASIAIIAGGVYWLFELAGLLAQSSNLLWAVVLIGLLQGALYFGLSRSVPQDSRWRYVSTGAVVAGNVVLGAFGVYGLVSLVSALLGGSAVYVMVLLVFAAYAGLVWYATRVPELELDDPNEPVYHLPEVAPTVKSGLYYLPPVGVLVWCLMIERLSPGLSAFWATAFMLFILVTQRPLKAFFRNAGDYGNQMRASGIELLDGLIGGARNMIGIGVATAAAGIIVGTVTLTGIGQVMTEFVELISGGNVILMLMFTALLSLILGMGLPTTANYIVVSSLMAPVIVQLGSEVGLVVPLIAVHMFVFYFGIMADVTPPVGLASFAAAAVSGGDPIKTGFTAFFYSLRTVVLPFVFIFNTELLLIGIDGPVEFIIIVTSALAGILVFAAATQGYFAARSKLWESALLLLVAFTLLRPGYWMDQIIPPYRTVDPTQITERAADAPAGGALRVVIEGLTIEGEEARKTVRLPLGPAEGSSGIQRLQHAGIMVQTMGEQVQITNVVFNSPAEKAGVDFGWNLVGLQVPTQQPPKELFFIPALVLLGGVYLLQRRRNPGRGVAKRAQPQGAGAE</sequence>
<comment type="function">
    <text evidence="1">Part of the tripartite ATP-independent periplasmic (TRAP) transport system.</text>
</comment>
<accession>A0ABS1D8N8</accession>
<dbReference type="Pfam" id="PF11874">
    <property type="entry name" value="DUF3394"/>
    <property type="match status" value="1"/>
</dbReference>
<feature type="transmembrane region" description="Helical" evidence="2">
    <location>
        <begin position="657"/>
        <end position="677"/>
    </location>
</feature>
<keyword evidence="5" id="KW-1185">Reference proteome</keyword>
<dbReference type="InterPro" id="IPR010656">
    <property type="entry name" value="DctM"/>
</dbReference>
<evidence type="ECO:0000259" key="3">
    <source>
        <dbReference type="Pfam" id="PF06808"/>
    </source>
</evidence>
<feature type="transmembrane region" description="Helical" evidence="2">
    <location>
        <begin position="332"/>
        <end position="349"/>
    </location>
</feature>
<dbReference type="InterPro" id="IPR011853">
    <property type="entry name" value="TRAP_DctM-Dct_fused"/>
</dbReference>
<keyword evidence="1" id="KW-0813">Transport</keyword>
<proteinExistence type="predicted"/>
<dbReference type="Pfam" id="PF06808">
    <property type="entry name" value="DctM"/>
    <property type="match status" value="2"/>
</dbReference>
<feature type="domain" description="TRAP C4-dicarboxylate transport system permease DctM subunit" evidence="3">
    <location>
        <begin position="448"/>
        <end position="741"/>
    </location>
</feature>
<keyword evidence="1" id="KW-1003">Cell membrane</keyword>
<keyword evidence="2" id="KW-0472">Membrane</keyword>
<feature type="transmembrane region" description="Helical" evidence="2">
    <location>
        <begin position="748"/>
        <end position="769"/>
    </location>
</feature>
<protein>
    <submittedName>
        <fullName evidence="4">C4-dicarboxylate ABC transporter</fullName>
    </submittedName>
</protein>
<gene>
    <name evidence="4" type="ORF">CKO28_01885</name>
</gene>
<feature type="transmembrane region" description="Helical" evidence="2">
    <location>
        <begin position="592"/>
        <end position="615"/>
    </location>
</feature>
<feature type="transmembrane region" description="Helical" evidence="2">
    <location>
        <begin position="405"/>
        <end position="423"/>
    </location>
</feature>
<dbReference type="NCBIfam" id="TIGR02123">
    <property type="entry name" value="TRAP_fused"/>
    <property type="match status" value="1"/>
</dbReference>
<keyword evidence="1" id="KW-0997">Cell inner membrane</keyword>
<organism evidence="4 5">
    <name type="scientific">Rhodovibrio sodomensis</name>
    <dbReference type="NCBI Taxonomy" id="1088"/>
    <lineage>
        <taxon>Bacteria</taxon>
        <taxon>Pseudomonadati</taxon>
        <taxon>Pseudomonadota</taxon>
        <taxon>Alphaproteobacteria</taxon>
        <taxon>Rhodospirillales</taxon>
        <taxon>Rhodovibrionaceae</taxon>
        <taxon>Rhodovibrio</taxon>
    </lineage>
</organism>
<feature type="transmembrane region" description="Helical" evidence="2">
    <location>
        <begin position="516"/>
        <end position="534"/>
    </location>
</feature>
<keyword evidence="2" id="KW-0812">Transmembrane</keyword>
<feature type="transmembrane region" description="Helical" evidence="2">
    <location>
        <begin position="158"/>
        <end position="182"/>
    </location>
</feature>
<feature type="transmembrane region" description="Helical" evidence="2">
    <location>
        <begin position="104"/>
        <end position="122"/>
    </location>
</feature>
<dbReference type="Proteomes" id="UP001296873">
    <property type="component" value="Unassembled WGS sequence"/>
</dbReference>
<comment type="caution">
    <text evidence="4">The sequence shown here is derived from an EMBL/GenBank/DDBJ whole genome shotgun (WGS) entry which is preliminary data.</text>
</comment>
<dbReference type="InterPro" id="IPR021814">
    <property type="entry name" value="DUF3394"/>
</dbReference>
<dbReference type="PANTHER" id="PTHR43849:SF2">
    <property type="entry name" value="BLL3936 PROTEIN"/>
    <property type="match status" value="1"/>
</dbReference>
<feature type="transmembrane region" description="Helical" evidence="2">
    <location>
        <begin position="370"/>
        <end position="393"/>
    </location>
</feature>
<comment type="subcellular location">
    <subcellularLocation>
        <location evidence="1">Cell inner membrane</location>
        <topology evidence="1">Multi-pass membrane protein</topology>
    </subcellularLocation>
</comment>
<name>A0ABS1D8N8_9PROT</name>
<feature type="transmembrane region" description="Helical" evidence="2">
    <location>
        <begin position="540"/>
        <end position="557"/>
    </location>
</feature>
<evidence type="ECO:0000256" key="1">
    <source>
        <dbReference type="RuleBase" id="RU369079"/>
    </source>
</evidence>
<evidence type="ECO:0000256" key="2">
    <source>
        <dbReference type="SAM" id="Phobius"/>
    </source>
</evidence>
<reference evidence="4 5" key="1">
    <citation type="journal article" date="2020" name="Microorganisms">
        <title>Osmotic Adaptation and Compatible Solute Biosynthesis of Phototrophic Bacteria as Revealed from Genome Analyses.</title>
        <authorList>
            <person name="Imhoff J.F."/>
            <person name="Rahn T."/>
            <person name="Kunzel S."/>
            <person name="Keller A."/>
            <person name="Neulinger S.C."/>
        </authorList>
    </citation>
    <scope>NUCLEOTIDE SEQUENCE [LARGE SCALE GENOMIC DNA]</scope>
    <source>
        <strain evidence="4 5">DSM 9895</strain>
    </source>
</reference>
<feature type="transmembrane region" description="Helical" evidence="2">
    <location>
        <begin position="435"/>
        <end position="457"/>
    </location>
</feature>
<keyword evidence="2" id="KW-1133">Transmembrane helix</keyword>
<feature type="domain" description="TRAP C4-dicarboxylate transport system permease DctM subunit" evidence="3">
    <location>
        <begin position="143"/>
        <end position="391"/>
    </location>
</feature>
<evidence type="ECO:0000313" key="4">
    <source>
        <dbReference type="EMBL" id="MBK1666793.1"/>
    </source>
</evidence>
<feature type="transmembrane region" description="Helical" evidence="2">
    <location>
        <begin position="75"/>
        <end position="92"/>
    </location>
</feature>
<evidence type="ECO:0000313" key="5">
    <source>
        <dbReference type="Proteomes" id="UP001296873"/>
    </source>
</evidence>
<feature type="transmembrane region" description="Helical" evidence="2">
    <location>
        <begin position="717"/>
        <end position="742"/>
    </location>
</feature>
<feature type="transmembrane region" description="Helical" evidence="2">
    <location>
        <begin position="463"/>
        <end position="486"/>
    </location>
</feature>
<feature type="transmembrane region" description="Helical" evidence="2">
    <location>
        <begin position="683"/>
        <end position="705"/>
    </location>
</feature>
<feature type="transmembrane region" description="Helical" evidence="2">
    <location>
        <begin position="776"/>
        <end position="794"/>
    </location>
</feature>
<feature type="transmembrane region" description="Helical" evidence="2">
    <location>
        <begin position="202"/>
        <end position="225"/>
    </location>
</feature>